<evidence type="ECO:0000313" key="2">
    <source>
        <dbReference type="Proteomes" id="UP000015453"/>
    </source>
</evidence>
<protein>
    <submittedName>
        <fullName evidence="1">Uncharacterized protein</fullName>
    </submittedName>
</protein>
<dbReference type="EMBL" id="AUSU01010591">
    <property type="protein sequence ID" value="EPS57144.1"/>
    <property type="molecule type" value="Genomic_DNA"/>
</dbReference>
<name>S8BRV5_9LAMI</name>
<dbReference type="Proteomes" id="UP000015453">
    <property type="component" value="Unassembled WGS sequence"/>
</dbReference>
<dbReference type="AlphaFoldDB" id="S8BRV5"/>
<accession>S8BRV5</accession>
<reference evidence="1 2" key="1">
    <citation type="journal article" date="2013" name="BMC Genomics">
        <title>The miniature genome of a carnivorous plant Genlisea aurea contains a low number of genes and short non-coding sequences.</title>
        <authorList>
            <person name="Leushkin E.V."/>
            <person name="Sutormin R.A."/>
            <person name="Nabieva E.R."/>
            <person name="Penin A.A."/>
            <person name="Kondrashov A.S."/>
            <person name="Logacheva M.D."/>
        </authorList>
    </citation>
    <scope>NUCLEOTIDE SEQUENCE [LARGE SCALE GENOMIC DNA]</scope>
</reference>
<evidence type="ECO:0000313" key="1">
    <source>
        <dbReference type="EMBL" id="EPS57144.1"/>
    </source>
</evidence>
<sequence length="271" mass="29639">MKRLVHPGTTRIATAALSPRFETRTSAGRGWTKSAFQNADFVQSGIGLLYVLQVSMLPAQLANVAAAALPKPPPVQIAYAAAVDFGKVLAQEGVVITDLDEWLTAFAKWSLSLDTLFEDEAQKEAALEQRKALCERAGVGVRSWLPQTLKTTVNALALMYKQTGPDSGIVPGVESQFPKYCRFFNVACTRSRNTIARKEPTAVLTDAEVLRLVEKTNWLSWYEAQRTNFLLLAYQMGPSTSVLRHVPRILALEVCKFGVCAALGKLGLPTV</sequence>
<gene>
    <name evidence="1" type="ORF">M569_17677</name>
</gene>
<proteinExistence type="predicted"/>
<keyword evidence="2" id="KW-1185">Reference proteome</keyword>
<comment type="caution">
    <text evidence="1">The sequence shown here is derived from an EMBL/GenBank/DDBJ whole genome shotgun (WGS) entry which is preliminary data.</text>
</comment>
<organism evidence="1 2">
    <name type="scientific">Genlisea aurea</name>
    <dbReference type="NCBI Taxonomy" id="192259"/>
    <lineage>
        <taxon>Eukaryota</taxon>
        <taxon>Viridiplantae</taxon>
        <taxon>Streptophyta</taxon>
        <taxon>Embryophyta</taxon>
        <taxon>Tracheophyta</taxon>
        <taxon>Spermatophyta</taxon>
        <taxon>Magnoliopsida</taxon>
        <taxon>eudicotyledons</taxon>
        <taxon>Gunneridae</taxon>
        <taxon>Pentapetalae</taxon>
        <taxon>asterids</taxon>
        <taxon>lamiids</taxon>
        <taxon>Lamiales</taxon>
        <taxon>Lentibulariaceae</taxon>
        <taxon>Genlisea</taxon>
    </lineage>
</organism>